<dbReference type="AlphaFoldDB" id="A0A6C6YZY3"/>
<name>A0A6C6YZY3_SALPB</name>
<reference evidence="1 2" key="1">
    <citation type="submission" date="2007-11" db="EMBL/GenBank/DDBJ databases">
        <authorList>
            <consortium name="The Salmonella enterica serovar Paratyphi B Genome Sequencing Project"/>
            <person name="McClelland M."/>
            <person name="Sanderson E.K."/>
            <person name="Porwollik S."/>
            <person name="Spieth J."/>
            <person name="Clifton W.S."/>
            <person name="Fulton R."/>
            <person name="Cordes M."/>
            <person name="Wollam A."/>
            <person name="Shah N."/>
            <person name="Pepin K."/>
            <person name="Bhonagiri V."/>
            <person name="Nash W."/>
            <person name="Johnson M."/>
            <person name="Thiruvilangam P."/>
            <person name="Wilson R."/>
        </authorList>
    </citation>
    <scope>NUCLEOTIDE SEQUENCE [LARGE SCALE GENOMIC DNA]</scope>
    <source>
        <strain evidence="2">ATCC BAA-1250 / SPB7</strain>
    </source>
</reference>
<proteinExistence type="predicted"/>
<gene>
    <name evidence="1" type="ordered locus">SPAB_01202</name>
</gene>
<accession>A0A6C6YZY3</accession>
<organism evidence="1 2">
    <name type="scientific">Salmonella paratyphi B (strain ATCC BAA-1250 / SPB7)</name>
    <dbReference type="NCBI Taxonomy" id="1016998"/>
    <lineage>
        <taxon>Bacteria</taxon>
        <taxon>Pseudomonadati</taxon>
        <taxon>Pseudomonadota</taxon>
        <taxon>Gammaproteobacteria</taxon>
        <taxon>Enterobacterales</taxon>
        <taxon>Enterobacteriaceae</taxon>
        <taxon>Salmonella</taxon>
    </lineage>
</organism>
<evidence type="ECO:0000313" key="2">
    <source>
        <dbReference type="Proteomes" id="UP000008556"/>
    </source>
</evidence>
<dbReference type="EMBL" id="CP000886">
    <property type="protein sequence ID" value="ABX66617.1"/>
    <property type="molecule type" value="Genomic_DNA"/>
</dbReference>
<evidence type="ECO:0000313" key="1">
    <source>
        <dbReference type="EMBL" id="ABX66617.1"/>
    </source>
</evidence>
<dbReference type="Proteomes" id="UP000008556">
    <property type="component" value="Chromosome"/>
</dbReference>
<sequence>MFYVARQAVRRRAISTSYYVSKRRRVNRRLFYFR</sequence>
<dbReference type="KEGG" id="spq:SPAB_01202"/>
<protein>
    <submittedName>
        <fullName evidence="1">Uncharacterized protein</fullName>
    </submittedName>
</protein>